<comment type="caution">
    <text evidence="1">The sequence shown here is derived from an EMBL/GenBank/DDBJ whole genome shotgun (WGS) entry which is preliminary data.</text>
</comment>
<gene>
    <name evidence="1" type="ORF">BpHYR1_026913</name>
</gene>
<dbReference type="AlphaFoldDB" id="A0A3M7RNZ1"/>
<evidence type="ECO:0000313" key="2">
    <source>
        <dbReference type="Proteomes" id="UP000276133"/>
    </source>
</evidence>
<protein>
    <submittedName>
        <fullName evidence="1">Uncharacterized protein</fullName>
    </submittedName>
</protein>
<sequence length="59" mass="6097">MVSTRASRLCENMAVCKCRGIAPSDNDNSCILAASSGLPSSISAFIIMPAPFTMAIDGC</sequence>
<dbReference type="Proteomes" id="UP000276133">
    <property type="component" value="Unassembled WGS sequence"/>
</dbReference>
<reference evidence="1 2" key="1">
    <citation type="journal article" date="2018" name="Sci. Rep.">
        <title>Genomic signatures of local adaptation to the degree of environmental predictability in rotifers.</title>
        <authorList>
            <person name="Franch-Gras L."/>
            <person name="Hahn C."/>
            <person name="Garcia-Roger E.M."/>
            <person name="Carmona M.J."/>
            <person name="Serra M."/>
            <person name="Gomez A."/>
        </authorList>
    </citation>
    <scope>NUCLEOTIDE SEQUENCE [LARGE SCALE GENOMIC DNA]</scope>
    <source>
        <strain evidence="1">HYR1</strain>
    </source>
</reference>
<organism evidence="1 2">
    <name type="scientific">Brachionus plicatilis</name>
    <name type="common">Marine rotifer</name>
    <name type="synonym">Brachionus muelleri</name>
    <dbReference type="NCBI Taxonomy" id="10195"/>
    <lineage>
        <taxon>Eukaryota</taxon>
        <taxon>Metazoa</taxon>
        <taxon>Spiralia</taxon>
        <taxon>Gnathifera</taxon>
        <taxon>Rotifera</taxon>
        <taxon>Eurotatoria</taxon>
        <taxon>Monogononta</taxon>
        <taxon>Pseudotrocha</taxon>
        <taxon>Ploima</taxon>
        <taxon>Brachionidae</taxon>
        <taxon>Brachionus</taxon>
    </lineage>
</organism>
<accession>A0A3M7RNZ1</accession>
<dbReference type="EMBL" id="REGN01002955">
    <property type="protein sequence ID" value="RNA25252.1"/>
    <property type="molecule type" value="Genomic_DNA"/>
</dbReference>
<evidence type="ECO:0000313" key="1">
    <source>
        <dbReference type="EMBL" id="RNA25252.1"/>
    </source>
</evidence>
<proteinExistence type="predicted"/>
<name>A0A3M7RNZ1_BRAPC</name>
<keyword evidence="2" id="KW-1185">Reference proteome</keyword>